<protein>
    <recommendedName>
        <fullName evidence="3">PABS domain-containing protein</fullName>
    </recommendedName>
</protein>
<reference evidence="2" key="1">
    <citation type="submission" date="2015-11" db="EMBL/GenBank/DDBJ databases">
        <title>De novo transcriptome assembly of four potential Pierce s Disease insect vectors from Arizona vineyards.</title>
        <authorList>
            <person name="Tassone E.E."/>
        </authorList>
    </citation>
    <scope>NUCLEOTIDE SEQUENCE</scope>
</reference>
<dbReference type="Pfam" id="PF01564">
    <property type="entry name" value="Spermine_synth"/>
    <property type="match status" value="1"/>
</dbReference>
<dbReference type="PANTHER" id="PTHR43317">
    <property type="entry name" value="THERMOSPERMINE SYNTHASE ACAULIS5"/>
    <property type="match status" value="1"/>
</dbReference>
<dbReference type="InterPro" id="IPR029063">
    <property type="entry name" value="SAM-dependent_MTases_sf"/>
</dbReference>
<sequence>MTMGVSMVNVAEKPFDILVIGLGGGSLCTYIRNCFPTVRIIAVDIDPAIYEVATNYFDLQEDSQLKVVIEDGLDYLKHSADRGTKFSAVLFDVDSKDSSQGLSCPPASFMEPEILSAVADCLTDTGLFILNFVCRVGEIRQTTKSKLETLFMDISSVKLDQEVNEIFFCRKSKSDLTIEKAAENLNATIKSREIQADDLIDMEDLPPLIRVK</sequence>
<keyword evidence="1" id="KW-0620">Polyamine biosynthesis</keyword>
<dbReference type="PANTHER" id="PTHR43317:SF1">
    <property type="entry name" value="THERMOSPERMINE SYNTHASE ACAULIS5"/>
    <property type="match status" value="1"/>
</dbReference>
<dbReference type="GO" id="GO:0006596">
    <property type="term" value="P:polyamine biosynthetic process"/>
    <property type="evidence" value="ECO:0007669"/>
    <property type="project" value="UniProtKB-KW"/>
</dbReference>
<dbReference type="Gene3D" id="3.40.50.150">
    <property type="entry name" value="Vaccinia Virus protein VP39"/>
    <property type="match status" value="1"/>
</dbReference>
<dbReference type="EMBL" id="GEBQ01029819">
    <property type="protein sequence ID" value="JAT10158.1"/>
    <property type="molecule type" value="Transcribed_RNA"/>
</dbReference>
<name>A0A1B6KFC0_9HEMI</name>
<dbReference type="SUPFAM" id="SSF53335">
    <property type="entry name" value="S-adenosyl-L-methionine-dependent methyltransferases"/>
    <property type="match status" value="1"/>
</dbReference>
<evidence type="ECO:0000256" key="1">
    <source>
        <dbReference type="ARBA" id="ARBA00023115"/>
    </source>
</evidence>
<evidence type="ECO:0008006" key="3">
    <source>
        <dbReference type="Google" id="ProtNLM"/>
    </source>
</evidence>
<accession>A0A1B6KFC0</accession>
<organism evidence="2">
    <name type="scientific">Graphocephala atropunctata</name>
    <dbReference type="NCBI Taxonomy" id="36148"/>
    <lineage>
        <taxon>Eukaryota</taxon>
        <taxon>Metazoa</taxon>
        <taxon>Ecdysozoa</taxon>
        <taxon>Arthropoda</taxon>
        <taxon>Hexapoda</taxon>
        <taxon>Insecta</taxon>
        <taxon>Pterygota</taxon>
        <taxon>Neoptera</taxon>
        <taxon>Paraneoptera</taxon>
        <taxon>Hemiptera</taxon>
        <taxon>Auchenorrhyncha</taxon>
        <taxon>Membracoidea</taxon>
        <taxon>Cicadellidae</taxon>
        <taxon>Cicadellinae</taxon>
        <taxon>Cicadellini</taxon>
        <taxon>Graphocephala</taxon>
    </lineage>
</organism>
<dbReference type="AlphaFoldDB" id="A0A1B6KFC0"/>
<gene>
    <name evidence="2" type="ORF">g.15572</name>
</gene>
<proteinExistence type="predicted"/>
<evidence type="ECO:0000313" key="2">
    <source>
        <dbReference type="EMBL" id="JAT10158.1"/>
    </source>
</evidence>
<dbReference type="CDD" id="cd02440">
    <property type="entry name" value="AdoMet_MTases"/>
    <property type="match status" value="1"/>
</dbReference>